<accession>A0A8S4S6D4</accession>
<keyword evidence="2" id="KW-1185">Reference proteome</keyword>
<evidence type="ECO:0000313" key="2">
    <source>
        <dbReference type="Proteomes" id="UP000838756"/>
    </source>
</evidence>
<evidence type="ECO:0000313" key="1">
    <source>
        <dbReference type="EMBL" id="CAH2255070.1"/>
    </source>
</evidence>
<sequence>MIGVIRQDKIKLKHIRGKTNITDVTYIIKKLKWMWVGHLMRRKKENWAKDIKEWYPRDGKRRRGRPFRRWEDDFRATAGPLWTRKPQDREAWKNLGEVYAKARQSSEIGALISK</sequence>
<dbReference type="OrthoDB" id="407509at2759"/>
<proteinExistence type="predicted"/>
<organism evidence="1 2">
    <name type="scientific">Pararge aegeria aegeria</name>
    <dbReference type="NCBI Taxonomy" id="348720"/>
    <lineage>
        <taxon>Eukaryota</taxon>
        <taxon>Metazoa</taxon>
        <taxon>Ecdysozoa</taxon>
        <taxon>Arthropoda</taxon>
        <taxon>Hexapoda</taxon>
        <taxon>Insecta</taxon>
        <taxon>Pterygota</taxon>
        <taxon>Neoptera</taxon>
        <taxon>Endopterygota</taxon>
        <taxon>Lepidoptera</taxon>
        <taxon>Glossata</taxon>
        <taxon>Ditrysia</taxon>
        <taxon>Papilionoidea</taxon>
        <taxon>Nymphalidae</taxon>
        <taxon>Satyrinae</taxon>
        <taxon>Satyrini</taxon>
        <taxon>Parargina</taxon>
        <taxon>Pararge</taxon>
    </lineage>
</organism>
<dbReference type="Proteomes" id="UP000838756">
    <property type="component" value="Unassembled WGS sequence"/>
</dbReference>
<dbReference type="AlphaFoldDB" id="A0A8S4S6D4"/>
<protein>
    <submittedName>
        <fullName evidence="1">Jg7225 protein</fullName>
    </submittedName>
</protein>
<name>A0A8S4S6D4_9NEOP</name>
<reference evidence="1" key="1">
    <citation type="submission" date="2022-03" db="EMBL/GenBank/DDBJ databases">
        <authorList>
            <person name="Lindestad O."/>
        </authorList>
    </citation>
    <scope>NUCLEOTIDE SEQUENCE</scope>
</reference>
<gene>
    <name evidence="1" type="primary">jg7225</name>
    <name evidence="1" type="ORF">PAEG_LOCUS22746</name>
</gene>
<dbReference type="EMBL" id="CAKXAJ010026089">
    <property type="protein sequence ID" value="CAH2255070.1"/>
    <property type="molecule type" value="Genomic_DNA"/>
</dbReference>
<comment type="caution">
    <text evidence="1">The sequence shown here is derived from an EMBL/GenBank/DDBJ whole genome shotgun (WGS) entry which is preliminary data.</text>
</comment>